<dbReference type="EMBL" id="JAMYWD010000003">
    <property type="protein sequence ID" value="KAJ4975118.1"/>
    <property type="molecule type" value="Genomic_DNA"/>
</dbReference>
<comment type="caution">
    <text evidence="2">The sequence shown here is derived from an EMBL/GenBank/DDBJ whole genome shotgun (WGS) entry which is preliminary data.</text>
</comment>
<keyword evidence="3" id="KW-1185">Reference proteome</keyword>
<feature type="region of interest" description="Disordered" evidence="1">
    <location>
        <begin position="1"/>
        <end position="38"/>
    </location>
</feature>
<evidence type="ECO:0008006" key="4">
    <source>
        <dbReference type="Google" id="ProtNLM"/>
    </source>
</evidence>
<reference evidence="2" key="1">
    <citation type="journal article" date="2023" name="Plant J.">
        <title>The genome of the king protea, Protea cynaroides.</title>
        <authorList>
            <person name="Chang J."/>
            <person name="Duong T.A."/>
            <person name="Schoeman C."/>
            <person name="Ma X."/>
            <person name="Roodt D."/>
            <person name="Barker N."/>
            <person name="Li Z."/>
            <person name="Van de Peer Y."/>
            <person name="Mizrachi E."/>
        </authorList>
    </citation>
    <scope>NUCLEOTIDE SEQUENCE</scope>
    <source>
        <tissue evidence="2">Young leaves</tissue>
    </source>
</reference>
<accession>A0A9Q0QWZ6</accession>
<feature type="compositionally biased region" description="Low complexity" evidence="1">
    <location>
        <begin position="1"/>
        <end position="24"/>
    </location>
</feature>
<evidence type="ECO:0000313" key="2">
    <source>
        <dbReference type="EMBL" id="KAJ4975118.1"/>
    </source>
</evidence>
<protein>
    <recommendedName>
        <fullName evidence="4">Mitochondrial protein</fullName>
    </recommendedName>
</protein>
<evidence type="ECO:0000256" key="1">
    <source>
        <dbReference type="SAM" id="MobiDB-lite"/>
    </source>
</evidence>
<name>A0A9Q0QWZ6_9MAGN</name>
<dbReference type="Proteomes" id="UP001141806">
    <property type="component" value="Unassembled WGS sequence"/>
</dbReference>
<dbReference type="OrthoDB" id="7473114at2759"/>
<sequence length="264" mass="28723">MSPSSQLTCHSLSSSPSSISGSSSARPNDENPELIYNKRSTVEPLVTVEPTMVTVESTVEPMVTVESPAEINYNERLTVEPVINNNDCLHGKSQADIVSETIIISSVDMGFINDHHNSGADTQTEYLVGSNMQLISPISDSGLANRNELLPDCIGSNSSNAVSHSMITLSKTVVKKPNPRYALLTDSIPCEPRCIIDALSDEGWKATMETEIAALKTNKTWVLVPLESDMNFVGCRWVYKTKLKSDGGTWFPCDTVRFFSAAAC</sequence>
<evidence type="ECO:0000313" key="3">
    <source>
        <dbReference type="Proteomes" id="UP001141806"/>
    </source>
</evidence>
<organism evidence="2 3">
    <name type="scientific">Protea cynaroides</name>
    <dbReference type="NCBI Taxonomy" id="273540"/>
    <lineage>
        <taxon>Eukaryota</taxon>
        <taxon>Viridiplantae</taxon>
        <taxon>Streptophyta</taxon>
        <taxon>Embryophyta</taxon>
        <taxon>Tracheophyta</taxon>
        <taxon>Spermatophyta</taxon>
        <taxon>Magnoliopsida</taxon>
        <taxon>Proteales</taxon>
        <taxon>Proteaceae</taxon>
        <taxon>Protea</taxon>
    </lineage>
</organism>
<proteinExistence type="predicted"/>
<gene>
    <name evidence="2" type="ORF">NE237_000224</name>
</gene>
<dbReference type="AlphaFoldDB" id="A0A9Q0QWZ6"/>